<reference evidence="2" key="2">
    <citation type="submission" date="2023-06" db="EMBL/GenBank/DDBJ databases">
        <authorList>
            <person name="Ma L."/>
            <person name="Liu K.-W."/>
            <person name="Li Z."/>
            <person name="Hsiao Y.-Y."/>
            <person name="Qi Y."/>
            <person name="Fu T."/>
            <person name="Tang G."/>
            <person name="Zhang D."/>
            <person name="Sun W.-H."/>
            <person name="Liu D.-K."/>
            <person name="Li Y."/>
            <person name="Chen G.-Z."/>
            <person name="Liu X.-D."/>
            <person name="Liao X.-Y."/>
            <person name="Jiang Y.-T."/>
            <person name="Yu X."/>
            <person name="Hao Y."/>
            <person name="Huang J."/>
            <person name="Zhao X.-W."/>
            <person name="Ke S."/>
            <person name="Chen Y.-Y."/>
            <person name="Wu W.-L."/>
            <person name="Hsu J.-L."/>
            <person name="Lin Y.-F."/>
            <person name="Huang M.-D."/>
            <person name="Li C.-Y."/>
            <person name="Huang L."/>
            <person name="Wang Z.-W."/>
            <person name="Zhao X."/>
            <person name="Zhong W.-Y."/>
            <person name="Peng D.-H."/>
            <person name="Ahmad S."/>
            <person name="Lan S."/>
            <person name="Zhang J.-S."/>
            <person name="Tsai W.-C."/>
            <person name="Van De Peer Y."/>
            <person name="Liu Z.-J."/>
        </authorList>
    </citation>
    <scope>NUCLEOTIDE SEQUENCE</scope>
    <source>
        <strain evidence="2">CP</strain>
        <tissue evidence="2">Leaves</tissue>
    </source>
</reference>
<comment type="caution">
    <text evidence="2">The sequence shown here is derived from an EMBL/GenBank/DDBJ whole genome shotgun (WGS) entry which is preliminary data.</text>
</comment>
<accession>A0AAV9F567</accession>
<dbReference type="Proteomes" id="UP001180020">
    <property type="component" value="Unassembled WGS sequence"/>
</dbReference>
<dbReference type="EMBL" id="JAUJYO010000003">
    <property type="protein sequence ID" value="KAK1320950.1"/>
    <property type="molecule type" value="Genomic_DNA"/>
</dbReference>
<gene>
    <name evidence="2" type="ORF">QJS10_CPA03g02381</name>
</gene>
<keyword evidence="3" id="KW-1185">Reference proteome</keyword>
<evidence type="ECO:0000313" key="2">
    <source>
        <dbReference type="EMBL" id="KAK1320950.1"/>
    </source>
</evidence>
<name>A0AAV9F567_ACOCL</name>
<dbReference type="AlphaFoldDB" id="A0AAV9F567"/>
<evidence type="ECO:0000313" key="3">
    <source>
        <dbReference type="Proteomes" id="UP001180020"/>
    </source>
</evidence>
<sequence length="110" mass="12037">MNSLAQGNVIGPSPGNPNSSADISRSSRMMSVFKYSQGTTNRLPSDVYTMKWPLFVVAVVTKASDSSEPRYVMMIDDEVLLLREAAALHHFLAISLSLSGLSISFPMIWV</sequence>
<protein>
    <submittedName>
        <fullName evidence="2">Uncharacterized protein</fullName>
    </submittedName>
</protein>
<proteinExistence type="predicted"/>
<evidence type="ECO:0000256" key="1">
    <source>
        <dbReference type="SAM" id="MobiDB-lite"/>
    </source>
</evidence>
<feature type="region of interest" description="Disordered" evidence="1">
    <location>
        <begin position="1"/>
        <end position="23"/>
    </location>
</feature>
<organism evidence="2 3">
    <name type="scientific">Acorus calamus</name>
    <name type="common">Sweet flag</name>
    <dbReference type="NCBI Taxonomy" id="4465"/>
    <lineage>
        <taxon>Eukaryota</taxon>
        <taxon>Viridiplantae</taxon>
        <taxon>Streptophyta</taxon>
        <taxon>Embryophyta</taxon>
        <taxon>Tracheophyta</taxon>
        <taxon>Spermatophyta</taxon>
        <taxon>Magnoliopsida</taxon>
        <taxon>Liliopsida</taxon>
        <taxon>Acoraceae</taxon>
        <taxon>Acorus</taxon>
    </lineage>
</organism>
<reference evidence="2" key="1">
    <citation type="journal article" date="2023" name="Nat. Commun.">
        <title>Diploid and tetraploid genomes of Acorus and the evolution of monocots.</title>
        <authorList>
            <person name="Ma L."/>
            <person name="Liu K.W."/>
            <person name="Li Z."/>
            <person name="Hsiao Y.Y."/>
            <person name="Qi Y."/>
            <person name="Fu T."/>
            <person name="Tang G.D."/>
            <person name="Zhang D."/>
            <person name="Sun W.H."/>
            <person name="Liu D.K."/>
            <person name="Li Y."/>
            <person name="Chen G.Z."/>
            <person name="Liu X.D."/>
            <person name="Liao X.Y."/>
            <person name="Jiang Y.T."/>
            <person name="Yu X."/>
            <person name="Hao Y."/>
            <person name="Huang J."/>
            <person name="Zhao X.W."/>
            <person name="Ke S."/>
            <person name="Chen Y.Y."/>
            <person name="Wu W.L."/>
            <person name="Hsu J.L."/>
            <person name="Lin Y.F."/>
            <person name="Huang M.D."/>
            <person name="Li C.Y."/>
            <person name="Huang L."/>
            <person name="Wang Z.W."/>
            <person name="Zhao X."/>
            <person name="Zhong W.Y."/>
            <person name="Peng D.H."/>
            <person name="Ahmad S."/>
            <person name="Lan S."/>
            <person name="Zhang J.S."/>
            <person name="Tsai W.C."/>
            <person name="Van de Peer Y."/>
            <person name="Liu Z.J."/>
        </authorList>
    </citation>
    <scope>NUCLEOTIDE SEQUENCE</scope>
    <source>
        <strain evidence="2">CP</strain>
    </source>
</reference>